<dbReference type="Gene3D" id="1.25.40.20">
    <property type="entry name" value="Ankyrin repeat-containing domain"/>
    <property type="match status" value="1"/>
</dbReference>
<dbReference type="Proteomes" id="UP001196413">
    <property type="component" value="Unassembled WGS sequence"/>
</dbReference>
<dbReference type="AlphaFoldDB" id="A0AAD5MN61"/>
<dbReference type="PROSITE" id="PS50089">
    <property type="entry name" value="ZF_RING_2"/>
    <property type="match status" value="2"/>
</dbReference>
<feature type="coiled-coil region" evidence="4">
    <location>
        <begin position="211"/>
        <end position="268"/>
    </location>
</feature>
<dbReference type="PANTHER" id="PTHR24202:SF4">
    <property type="entry name" value="E3 UBIQUITIN-PROTEIN LIGASE MIB2-RELATED"/>
    <property type="match status" value="1"/>
</dbReference>
<sequence length="308" mass="34652">MDRLACVQALVQAGCPLNAQDCDRETAAHLLVKQLSKSTTASHDRRSLQLPISMFHTIRSCADLTNMNLHHIASLVRPHWQLACLCFLVAQGADIFLHNRSGTSVLDGCVDEQVRLLMKDIANKRPRSCLPMTKATFVEFDTSEVIMCTFNCEESQADVSFVPCGHRVVCRQCARSIRLKRCPLCYQRIEKAVSDGMEIQIGEALLEKAIVSEEEQRRIQTNEEIERIAAAVAEQAKLDAEREKLQELEELRERLAKLEMEISCNICMDARPSVVFNCGHTACSQCTSLLKICHICRQPISTKQTLYS</sequence>
<evidence type="ECO:0000256" key="4">
    <source>
        <dbReference type="SAM" id="Coils"/>
    </source>
</evidence>
<dbReference type="InterPro" id="IPR036770">
    <property type="entry name" value="Ankyrin_rpt-contain_sf"/>
</dbReference>
<evidence type="ECO:0000259" key="5">
    <source>
        <dbReference type="PROSITE" id="PS50089"/>
    </source>
</evidence>
<keyword evidence="7" id="KW-1185">Reference proteome</keyword>
<evidence type="ECO:0000256" key="3">
    <source>
        <dbReference type="PROSITE-ProRule" id="PRU00175"/>
    </source>
</evidence>
<organism evidence="6 7">
    <name type="scientific">Parelaphostrongylus tenuis</name>
    <name type="common">Meningeal worm</name>
    <dbReference type="NCBI Taxonomy" id="148309"/>
    <lineage>
        <taxon>Eukaryota</taxon>
        <taxon>Metazoa</taxon>
        <taxon>Ecdysozoa</taxon>
        <taxon>Nematoda</taxon>
        <taxon>Chromadorea</taxon>
        <taxon>Rhabditida</taxon>
        <taxon>Rhabditina</taxon>
        <taxon>Rhabditomorpha</taxon>
        <taxon>Strongyloidea</taxon>
        <taxon>Metastrongylidae</taxon>
        <taxon>Parelaphostrongylus</taxon>
    </lineage>
</organism>
<dbReference type="CDD" id="cd16520">
    <property type="entry name" value="RING-HC_MIBs-like"/>
    <property type="match status" value="1"/>
</dbReference>
<dbReference type="Pfam" id="PF13920">
    <property type="entry name" value="zf-C3HC4_3"/>
    <property type="match status" value="2"/>
</dbReference>
<dbReference type="SUPFAM" id="SSF57850">
    <property type="entry name" value="RING/U-box"/>
    <property type="match status" value="1"/>
</dbReference>
<dbReference type="Gene3D" id="3.30.40.10">
    <property type="entry name" value="Zinc/RING finger domain, C3HC4 (zinc finger)"/>
    <property type="match status" value="2"/>
</dbReference>
<accession>A0AAD5MN61</accession>
<keyword evidence="4" id="KW-0175">Coiled coil</keyword>
<evidence type="ECO:0000256" key="1">
    <source>
        <dbReference type="ARBA" id="ARBA00022771"/>
    </source>
</evidence>
<keyword evidence="1 3" id="KW-0479">Metal-binding</keyword>
<dbReference type="InterPro" id="IPR001841">
    <property type="entry name" value="Znf_RING"/>
</dbReference>
<protein>
    <recommendedName>
        <fullName evidence="5">RING-type domain-containing protein</fullName>
    </recommendedName>
</protein>
<dbReference type="GO" id="GO:0016567">
    <property type="term" value="P:protein ubiquitination"/>
    <property type="evidence" value="ECO:0007669"/>
    <property type="project" value="TreeGrafter"/>
</dbReference>
<proteinExistence type="predicted"/>
<keyword evidence="2" id="KW-0862">Zinc</keyword>
<dbReference type="PANTHER" id="PTHR24202">
    <property type="entry name" value="E3 UBIQUITIN-PROTEIN LIGASE MIB2"/>
    <property type="match status" value="1"/>
</dbReference>
<evidence type="ECO:0000256" key="2">
    <source>
        <dbReference type="ARBA" id="ARBA00022833"/>
    </source>
</evidence>
<evidence type="ECO:0000313" key="7">
    <source>
        <dbReference type="Proteomes" id="UP001196413"/>
    </source>
</evidence>
<evidence type="ECO:0000313" key="6">
    <source>
        <dbReference type="EMBL" id="KAJ1361547.1"/>
    </source>
</evidence>
<feature type="domain" description="RING-type" evidence="5">
    <location>
        <begin position="264"/>
        <end position="297"/>
    </location>
</feature>
<dbReference type="SUPFAM" id="SSF48403">
    <property type="entry name" value="Ankyrin repeat"/>
    <property type="match status" value="1"/>
</dbReference>
<dbReference type="GO" id="GO:0005737">
    <property type="term" value="C:cytoplasm"/>
    <property type="evidence" value="ECO:0007669"/>
    <property type="project" value="TreeGrafter"/>
</dbReference>
<reference evidence="6" key="1">
    <citation type="submission" date="2021-06" db="EMBL/GenBank/DDBJ databases">
        <title>Parelaphostrongylus tenuis whole genome reference sequence.</title>
        <authorList>
            <person name="Garwood T.J."/>
            <person name="Larsen P.A."/>
            <person name="Fountain-Jones N.M."/>
            <person name="Garbe J.R."/>
            <person name="Macchietto M.G."/>
            <person name="Kania S.A."/>
            <person name="Gerhold R.W."/>
            <person name="Richards J.E."/>
            <person name="Wolf T.M."/>
        </authorList>
    </citation>
    <scope>NUCLEOTIDE SEQUENCE</scope>
    <source>
        <strain evidence="6">MNPRO001-30</strain>
        <tissue evidence="6">Meninges</tissue>
    </source>
</reference>
<dbReference type="InterPro" id="IPR013083">
    <property type="entry name" value="Znf_RING/FYVE/PHD"/>
</dbReference>
<dbReference type="SMART" id="SM00184">
    <property type="entry name" value="RING"/>
    <property type="match status" value="2"/>
</dbReference>
<name>A0AAD5MN61_PARTN</name>
<comment type="caution">
    <text evidence="6">The sequence shown here is derived from an EMBL/GenBank/DDBJ whole genome shotgun (WGS) entry which is preliminary data.</text>
</comment>
<dbReference type="GO" id="GO:0008270">
    <property type="term" value="F:zinc ion binding"/>
    <property type="evidence" value="ECO:0007669"/>
    <property type="project" value="UniProtKB-KW"/>
</dbReference>
<gene>
    <name evidence="6" type="ORF">KIN20_020823</name>
</gene>
<dbReference type="EMBL" id="JAHQIW010004221">
    <property type="protein sequence ID" value="KAJ1361547.1"/>
    <property type="molecule type" value="Genomic_DNA"/>
</dbReference>
<feature type="domain" description="RING-type" evidence="5">
    <location>
        <begin position="152"/>
        <end position="185"/>
    </location>
</feature>
<keyword evidence="1 3" id="KW-0863">Zinc-finger</keyword>